<dbReference type="Proteomes" id="UP000191901">
    <property type="component" value="Chromosome"/>
</dbReference>
<evidence type="ECO:0000313" key="1">
    <source>
        <dbReference type="EMBL" id="ASC73250.1"/>
    </source>
</evidence>
<protein>
    <submittedName>
        <fullName evidence="1">Uncharacterized protein</fullName>
    </submittedName>
</protein>
<reference evidence="1 2" key="1">
    <citation type="journal article" date="2016" name="Biochim. Biophys. Acta">
        <title>Characterization of red-shifted phycobilisomes isolated from the chlorophyll f-containing cyanobacterium Halomicronema hongdechloris.</title>
        <authorList>
            <person name="Li Y."/>
            <person name="Lin Y."/>
            <person name="Garvey C.J."/>
            <person name="Birch D."/>
            <person name="Corkery R.W."/>
            <person name="Loughlin P.C."/>
            <person name="Scheer H."/>
            <person name="Willows R.D."/>
            <person name="Chen M."/>
        </authorList>
    </citation>
    <scope>NUCLEOTIDE SEQUENCE [LARGE SCALE GENOMIC DNA]</scope>
    <source>
        <strain evidence="1 2">C2206</strain>
    </source>
</reference>
<organism evidence="1 2">
    <name type="scientific">Halomicronema hongdechloris C2206</name>
    <dbReference type="NCBI Taxonomy" id="1641165"/>
    <lineage>
        <taxon>Bacteria</taxon>
        <taxon>Bacillati</taxon>
        <taxon>Cyanobacteriota</taxon>
        <taxon>Cyanophyceae</taxon>
        <taxon>Nodosilineales</taxon>
        <taxon>Nodosilineaceae</taxon>
        <taxon>Halomicronema</taxon>
    </lineage>
</organism>
<dbReference type="EMBL" id="CP021983">
    <property type="protein sequence ID" value="ASC73250.1"/>
    <property type="molecule type" value="Genomic_DNA"/>
</dbReference>
<keyword evidence="2" id="KW-1185">Reference proteome</keyword>
<name>A0A1Z3HSF9_9CYAN</name>
<accession>A0A1Z3HSF9</accession>
<dbReference type="AlphaFoldDB" id="A0A1Z3HSF9"/>
<sequence length="58" mass="6084">MASDGVVLAMPVVNSSPSTPDILGERASDDNAYPLSTPTQFCLLATPYRDESIQGVAN</sequence>
<gene>
    <name evidence="1" type="ORF">XM38_042120</name>
</gene>
<evidence type="ECO:0000313" key="2">
    <source>
        <dbReference type="Proteomes" id="UP000191901"/>
    </source>
</evidence>
<proteinExistence type="predicted"/>
<dbReference type="KEGG" id="hhg:XM38_042120"/>
<dbReference type="RefSeq" id="WP_187329482.1">
    <property type="nucleotide sequence ID" value="NZ_CP021983.2"/>
</dbReference>